<dbReference type="Pfam" id="PF07714">
    <property type="entry name" value="PK_Tyr_Ser-Thr"/>
    <property type="match status" value="1"/>
</dbReference>
<keyword evidence="4" id="KW-0418">Kinase</keyword>
<dbReference type="EMBL" id="CP144751">
    <property type="protein sequence ID" value="WVZ83392.1"/>
    <property type="molecule type" value="Genomic_DNA"/>
</dbReference>
<dbReference type="Gene3D" id="1.10.510.10">
    <property type="entry name" value="Transferase(Phosphotransferase) domain 1"/>
    <property type="match status" value="1"/>
</dbReference>
<dbReference type="Gene3D" id="3.30.200.20">
    <property type="entry name" value="Phosphorylase Kinase, domain 1"/>
    <property type="match status" value="1"/>
</dbReference>
<feature type="domain" description="Protein kinase" evidence="8">
    <location>
        <begin position="367"/>
        <end position="663"/>
    </location>
</feature>
<dbReference type="InterPro" id="IPR001245">
    <property type="entry name" value="Ser-Thr/Tyr_kinase_cat_dom"/>
</dbReference>
<gene>
    <name evidence="9" type="ORF">U9M48_030550</name>
</gene>
<keyword evidence="5 6" id="KW-0067">ATP-binding</keyword>
<dbReference type="PROSITE" id="PS00108">
    <property type="entry name" value="PROTEIN_KINASE_ST"/>
    <property type="match status" value="1"/>
</dbReference>
<feature type="transmembrane region" description="Helical" evidence="7">
    <location>
        <begin position="302"/>
        <end position="327"/>
    </location>
</feature>
<protein>
    <recommendedName>
        <fullName evidence="8">Protein kinase domain-containing protein</fullName>
    </recommendedName>
</protein>
<evidence type="ECO:0000313" key="10">
    <source>
        <dbReference type="Proteomes" id="UP001341281"/>
    </source>
</evidence>
<dbReference type="InterPro" id="IPR008271">
    <property type="entry name" value="Ser/Thr_kinase_AS"/>
</dbReference>
<name>A0AAQ3U3S8_PASNO</name>
<dbReference type="InterPro" id="IPR017441">
    <property type="entry name" value="Protein_kinase_ATP_BS"/>
</dbReference>
<dbReference type="GO" id="GO:0005524">
    <property type="term" value="F:ATP binding"/>
    <property type="evidence" value="ECO:0007669"/>
    <property type="project" value="UniProtKB-UniRule"/>
</dbReference>
<reference evidence="9 10" key="1">
    <citation type="submission" date="2024-02" db="EMBL/GenBank/DDBJ databases">
        <title>High-quality chromosome-scale genome assembly of Pensacola bahiagrass (Paspalum notatum Flugge var. saurae).</title>
        <authorList>
            <person name="Vega J.M."/>
            <person name="Podio M."/>
            <person name="Orjuela J."/>
            <person name="Siena L.A."/>
            <person name="Pessino S.C."/>
            <person name="Combes M.C."/>
            <person name="Mariac C."/>
            <person name="Albertini E."/>
            <person name="Pupilli F."/>
            <person name="Ortiz J.P.A."/>
            <person name="Leblanc O."/>
        </authorList>
    </citation>
    <scope>NUCLEOTIDE SEQUENCE [LARGE SCALE GENOMIC DNA]</scope>
    <source>
        <strain evidence="9">R1</strain>
        <tissue evidence="9">Leaf</tissue>
    </source>
</reference>
<keyword evidence="1" id="KW-0723">Serine/threonine-protein kinase</keyword>
<evidence type="ECO:0000256" key="2">
    <source>
        <dbReference type="ARBA" id="ARBA00022679"/>
    </source>
</evidence>
<accession>A0AAQ3U3S8</accession>
<dbReference type="InterPro" id="IPR050528">
    <property type="entry name" value="L-type_Lectin-RKs"/>
</dbReference>
<evidence type="ECO:0000256" key="6">
    <source>
        <dbReference type="PROSITE-ProRule" id="PRU10141"/>
    </source>
</evidence>
<evidence type="ECO:0000256" key="5">
    <source>
        <dbReference type="ARBA" id="ARBA00022840"/>
    </source>
</evidence>
<dbReference type="InterPro" id="IPR011009">
    <property type="entry name" value="Kinase-like_dom_sf"/>
</dbReference>
<organism evidence="9 10">
    <name type="scientific">Paspalum notatum var. saurae</name>
    <dbReference type="NCBI Taxonomy" id="547442"/>
    <lineage>
        <taxon>Eukaryota</taxon>
        <taxon>Viridiplantae</taxon>
        <taxon>Streptophyta</taxon>
        <taxon>Embryophyta</taxon>
        <taxon>Tracheophyta</taxon>
        <taxon>Spermatophyta</taxon>
        <taxon>Magnoliopsida</taxon>
        <taxon>Liliopsida</taxon>
        <taxon>Poales</taxon>
        <taxon>Poaceae</taxon>
        <taxon>PACMAD clade</taxon>
        <taxon>Panicoideae</taxon>
        <taxon>Andropogonodae</taxon>
        <taxon>Paspaleae</taxon>
        <taxon>Paspalinae</taxon>
        <taxon>Paspalum</taxon>
    </lineage>
</organism>
<dbReference type="GO" id="GO:0004674">
    <property type="term" value="F:protein serine/threonine kinase activity"/>
    <property type="evidence" value="ECO:0007669"/>
    <property type="project" value="UniProtKB-KW"/>
</dbReference>
<evidence type="ECO:0000259" key="8">
    <source>
        <dbReference type="PROSITE" id="PS50011"/>
    </source>
</evidence>
<proteinExistence type="predicted"/>
<keyword evidence="7" id="KW-0812">Transmembrane</keyword>
<dbReference type="Proteomes" id="UP001341281">
    <property type="component" value="Chromosome 07"/>
</dbReference>
<dbReference type="SMART" id="SM00220">
    <property type="entry name" value="S_TKc"/>
    <property type="match status" value="1"/>
</dbReference>
<keyword evidence="7" id="KW-1133">Transmembrane helix</keyword>
<evidence type="ECO:0000256" key="3">
    <source>
        <dbReference type="ARBA" id="ARBA00022741"/>
    </source>
</evidence>
<evidence type="ECO:0000256" key="1">
    <source>
        <dbReference type="ARBA" id="ARBA00022527"/>
    </source>
</evidence>
<feature type="transmembrane region" description="Helical" evidence="7">
    <location>
        <begin position="12"/>
        <end position="32"/>
    </location>
</feature>
<dbReference type="GO" id="GO:0051707">
    <property type="term" value="P:response to other organism"/>
    <property type="evidence" value="ECO:0007669"/>
    <property type="project" value="UniProtKB-ARBA"/>
</dbReference>
<dbReference type="PROSITE" id="PS00107">
    <property type="entry name" value="PROTEIN_KINASE_ATP"/>
    <property type="match status" value="1"/>
</dbReference>
<dbReference type="PANTHER" id="PTHR27007">
    <property type="match status" value="1"/>
</dbReference>
<dbReference type="AlphaFoldDB" id="A0AAQ3U3S8"/>
<sequence>MMSIQTIVKLPQAFLAVPYWCTIMLLFICSLLSSSQAKFCKCPCSGSDEESDRDTYTLNTTFDQLHGDLFLAKSTSSSSSYVSYTTLGSYKRLHHSSKFNLSEPGLFIVHDSGQLFSLWETFSVVFTMSIYQPEINNTSVSGNSLIFSMLPNYIYYTNESMATQFNCTMDDGSDPIIEGRLADSMVTVHAGELYQMILNGTIICVQIDIETLTAGDLSRANYSVSIKYEPLNSNMEVQVSVDTEHGQQSSGSKTLNFSDISSMYGLFSFSSSMGQLFQLYSWNSSIEWHSYSYSEEGKRWPTAVILSSVLGSVATAVAIAVAVYCYFNSKYRGWKKELDQLAKSMQRLPGVPTQFSYSDIQRATNNFHETTKLGRGGFGTVYKCSLPARKKGEVLEVAVKKFSRDDNRRYEDFLAEVSVINRLRHKNIVPLVGWSYNKGEPLLIYEYVPNGSLDQHLFRRSGGKEHQQTALINQLGTRYNMVKDIATGLHYVHHEYEPMVLHRDIKTSNIMVDSTFQGRIGDFGLACVVAKGKNSYTDIGPRGTPGFMSPEYIISGKATSKSDVFAFGVLVLEIITGKLAVDAQFRHITDWVWHFHKEGRLLTAVDSQLTTEEFDPDDAKRLLLLGLACSHPNPSDRPNMVEAVQIITKSAAPPDVPLEKPRFVWEQEEGQLLSFDYNTELSSLNRTSTCGIEMTSGGLDSSENGGNRLHHRPTAGPSHELFSIYHTAE</sequence>
<dbReference type="PROSITE" id="PS50011">
    <property type="entry name" value="PROTEIN_KINASE_DOM"/>
    <property type="match status" value="1"/>
</dbReference>
<evidence type="ECO:0000256" key="4">
    <source>
        <dbReference type="ARBA" id="ARBA00022777"/>
    </source>
</evidence>
<dbReference type="SUPFAM" id="SSF56112">
    <property type="entry name" value="Protein kinase-like (PK-like)"/>
    <property type="match status" value="1"/>
</dbReference>
<keyword evidence="3 6" id="KW-0547">Nucleotide-binding</keyword>
<dbReference type="InterPro" id="IPR000719">
    <property type="entry name" value="Prot_kinase_dom"/>
</dbReference>
<keyword evidence="10" id="KW-1185">Reference proteome</keyword>
<dbReference type="FunFam" id="1.10.510.10:FF:000444">
    <property type="entry name" value="probable L-type lectin-domain containing receptor kinase S.5"/>
    <property type="match status" value="1"/>
</dbReference>
<keyword evidence="2" id="KW-0808">Transferase</keyword>
<evidence type="ECO:0000313" key="9">
    <source>
        <dbReference type="EMBL" id="WVZ83392.1"/>
    </source>
</evidence>
<evidence type="ECO:0000256" key="7">
    <source>
        <dbReference type="SAM" id="Phobius"/>
    </source>
</evidence>
<keyword evidence="7" id="KW-0472">Membrane</keyword>
<feature type="binding site" evidence="6">
    <location>
        <position position="401"/>
    </location>
    <ligand>
        <name>ATP</name>
        <dbReference type="ChEBI" id="CHEBI:30616"/>
    </ligand>
</feature>